<feature type="transmembrane region" description="Helical" evidence="5">
    <location>
        <begin position="50"/>
        <end position="68"/>
    </location>
</feature>
<feature type="transmembrane region" description="Helical" evidence="5">
    <location>
        <begin position="74"/>
        <end position="95"/>
    </location>
</feature>
<dbReference type="EMBL" id="DTAU01000041">
    <property type="protein sequence ID" value="HFQ78423.1"/>
    <property type="molecule type" value="Genomic_DNA"/>
</dbReference>
<proteinExistence type="predicted"/>
<feature type="transmembrane region" description="Helical" evidence="5">
    <location>
        <begin position="191"/>
        <end position="211"/>
    </location>
</feature>
<keyword evidence="3 5" id="KW-1133">Transmembrane helix</keyword>
<evidence type="ECO:0000256" key="3">
    <source>
        <dbReference type="ARBA" id="ARBA00022989"/>
    </source>
</evidence>
<dbReference type="AlphaFoldDB" id="A0A832ANB8"/>
<feature type="transmembrane region" description="Helical" evidence="5">
    <location>
        <begin position="148"/>
        <end position="170"/>
    </location>
</feature>
<evidence type="ECO:0000313" key="6">
    <source>
        <dbReference type="EMBL" id="HFQ78423.1"/>
    </source>
</evidence>
<keyword evidence="2 5" id="KW-0812">Transmembrane</keyword>
<evidence type="ECO:0000256" key="4">
    <source>
        <dbReference type="ARBA" id="ARBA00023136"/>
    </source>
</evidence>
<comment type="subcellular location">
    <subcellularLocation>
        <location evidence="1">Membrane</location>
        <topology evidence="1">Multi-pass membrane protein</topology>
    </subcellularLocation>
</comment>
<dbReference type="CDD" id="cd16914">
    <property type="entry name" value="EcfT"/>
    <property type="match status" value="1"/>
</dbReference>
<dbReference type="Pfam" id="PF02361">
    <property type="entry name" value="CbiQ"/>
    <property type="match status" value="1"/>
</dbReference>
<organism evidence="6">
    <name type="scientific">Ignisphaera aggregans</name>
    <dbReference type="NCBI Taxonomy" id="334771"/>
    <lineage>
        <taxon>Archaea</taxon>
        <taxon>Thermoproteota</taxon>
        <taxon>Thermoprotei</taxon>
        <taxon>Desulfurococcales</taxon>
        <taxon>Desulfurococcaceae</taxon>
        <taxon>Ignisphaera</taxon>
    </lineage>
</organism>
<feature type="transmembrane region" description="Helical" evidence="5">
    <location>
        <begin position="231"/>
        <end position="252"/>
    </location>
</feature>
<sequence length="255" mass="28902">MSLTSLYLKNISRVFLYRPNEKKVYELHPVSKIVFTIFTTTIAIASRPELVLTTLAVLVLLSIFLINWRNTFSLVISVFLFIAPMVFFVHIYTIIGNPIYVVLSTARNVGVAIARVMSMALSFHILFVSTKPQSLARVLNRIGIPYKYSYGFILALRFVSVIAGDLIEIVSIQKIRGLIFEKNLLKKLRSYLAIFIPLTISTLMRVDEIAISLEVKGFGYTNKRTYLYTETIKMLDVLVITLCISIAIAIFYPGI</sequence>
<feature type="transmembrane region" description="Helical" evidence="5">
    <location>
        <begin position="107"/>
        <end position="128"/>
    </location>
</feature>
<dbReference type="GO" id="GO:0005886">
    <property type="term" value="C:plasma membrane"/>
    <property type="evidence" value="ECO:0007669"/>
    <property type="project" value="UniProtKB-ARBA"/>
</dbReference>
<gene>
    <name evidence="6" type="ORF">ENT99_01800</name>
</gene>
<comment type="caution">
    <text evidence="6">The sequence shown here is derived from an EMBL/GenBank/DDBJ whole genome shotgun (WGS) entry which is preliminary data.</text>
</comment>
<keyword evidence="4 5" id="KW-0472">Membrane</keyword>
<evidence type="ECO:0000256" key="1">
    <source>
        <dbReference type="ARBA" id="ARBA00004141"/>
    </source>
</evidence>
<protein>
    <submittedName>
        <fullName evidence="6">Energy-coupling factor transporter transmembrane protein EcfT</fullName>
    </submittedName>
</protein>
<reference evidence="6" key="1">
    <citation type="journal article" date="2020" name="mSystems">
        <title>Genome- and Community-Level Interaction Insights into Carbon Utilization and Element Cycling Functions of Hydrothermarchaeota in Hydrothermal Sediment.</title>
        <authorList>
            <person name="Zhou Z."/>
            <person name="Liu Y."/>
            <person name="Xu W."/>
            <person name="Pan J."/>
            <person name="Luo Z.H."/>
            <person name="Li M."/>
        </authorList>
    </citation>
    <scope>NUCLEOTIDE SEQUENCE</scope>
    <source>
        <strain evidence="6">SpSt-629</strain>
    </source>
</reference>
<evidence type="ECO:0000256" key="2">
    <source>
        <dbReference type="ARBA" id="ARBA00022692"/>
    </source>
</evidence>
<dbReference type="PANTHER" id="PTHR33514">
    <property type="entry name" value="PROTEIN ABCI12, CHLOROPLASTIC"/>
    <property type="match status" value="1"/>
</dbReference>
<name>A0A832ANB8_9CREN</name>
<dbReference type="PANTHER" id="PTHR33514:SF13">
    <property type="entry name" value="PROTEIN ABCI12, CHLOROPLASTIC"/>
    <property type="match status" value="1"/>
</dbReference>
<evidence type="ECO:0000256" key="5">
    <source>
        <dbReference type="SAM" id="Phobius"/>
    </source>
</evidence>
<accession>A0A832ANB8</accession>
<dbReference type="InterPro" id="IPR003339">
    <property type="entry name" value="ABC/ECF_trnsptr_transmembrane"/>
</dbReference>